<dbReference type="Proteomes" id="UP001522450">
    <property type="component" value="Unassembled WGS sequence"/>
</dbReference>
<reference evidence="1 2" key="1">
    <citation type="journal article" date="2022" name="Microbiol. Res.">
        <title>Comparative genome analysis, predicted lifestyle and antimicrobial strategies of Lactococcus carnosus and Lactococcus paracarnosus isolated from meat.</title>
        <authorList>
            <person name="Werum V."/>
            <person name="Ehrmann M."/>
            <person name="Vogel R."/>
            <person name="Hilgarth M."/>
        </authorList>
    </citation>
    <scope>NUCLEOTIDE SEQUENCE [LARGE SCALE GENOMIC DNA]</scope>
    <source>
        <strain evidence="1 2">TMW22177</strain>
    </source>
</reference>
<comment type="caution">
    <text evidence="1">The sequence shown here is derived from an EMBL/GenBank/DDBJ whole genome shotgun (WGS) entry which is preliminary data.</text>
</comment>
<dbReference type="EMBL" id="JAAECS010000002">
    <property type="protein sequence ID" value="MCJ1989066.1"/>
    <property type="molecule type" value="Genomic_DNA"/>
</dbReference>
<organism evidence="1 2">
    <name type="scientific">Pseudolactococcus carnosus</name>
    <dbReference type="NCBI Taxonomy" id="2749961"/>
    <lineage>
        <taxon>Bacteria</taxon>
        <taxon>Bacillati</taxon>
        <taxon>Bacillota</taxon>
        <taxon>Bacilli</taxon>
        <taxon>Lactobacillales</taxon>
        <taxon>Streptococcaceae</taxon>
        <taxon>Pseudolactococcus</taxon>
    </lineage>
</organism>
<accession>A0ABT0AQZ4</accession>
<evidence type="ECO:0000313" key="2">
    <source>
        <dbReference type="Proteomes" id="UP001522450"/>
    </source>
</evidence>
<keyword evidence="2" id="KW-1185">Reference proteome</keyword>
<name>A0ABT0AQZ4_9LACT</name>
<evidence type="ECO:0000313" key="1">
    <source>
        <dbReference type="EMBL" id="MCJ1989066.1"/>
    </source>
</evidence>
<sequence length="544" mass="65107">MQKIEDYIHTRKLKDKLDEFDFSKRSGNMGKIINYVSEYFNDYLTPEDFSEEILKLQQNLEKSRKRLEEDYPSSHLFIEAFYMEHQKRIDTFIGKVVQNSVEAPLYYQLSDYMVIAKEVLYNRLLMKGESEENLNNVAIAVGEYMERRNEEPDRSSMKELDSVIVNWIINAYYEYGVNLLEFGYGYMNEWEKKHTERTYSWDTRESYLINHYDYQYQDNPFNLNQWYEQHKDIPFIEGKKYFLEMLLMYIWLFEILDDSSYWGEYTQLMIKQRNLPLKNIKRRLIPVAISGISYPEEVENTIAYIETKDGKVRPLQSQNYILAIINEKQTDNFWTNQVKRKNIIQNLKESFNLYGIPELLELRTPMKHASMGIQELISIYYELLHELKSYKKVNIAIRSQSRKSVKEPLIYSMNDIMKLYNVIKEMKLDLKIMLDMVDTNGRNVLKNSMEDLVNTLHGRQHIIVGFYLNQLEDWGGYHHLYQSTSRSKVYHATKNYQPFSEFMSALTLILDNTHPKYFIPQKVISSEKLEVLVDQLYRCGCRFE</sequence>
<proteinExistence type="predicted"/>
<protein>
    <submittedName>
        <fullName evidence="1">Uncharacterized protein</fullName>
    </submittedName>
</protein>
<gene>
    <name evidence="1" type="ORF">GYN21_02430</name>
</gene>
<dbReference type="RefSeq" id="WP_244034223.1">
    <property type="nucleotide sequence ID" value="NZ_JAAECS010000002.1"/>
</dbReference>